<dbReference type="Pfam" id="PF05721">
    <property type="entry name" value="PhyH"/>
    <property type="match status" value="1"/>
</dbReference>
<sequence>MTPSLPIRQSGPKYGVDKSQAKYDRAVEIIKERLPTMGFLKGLLVVNLGGGRPDIIIDARGEPKLLEKTDEEPDTKLNTKSDYIIQFYNGALEPRYGLFKDAFFHEASLPQGNLRIAIKFADALCPVNPSPPKHYDGTERLPKPTEDLEQVKSDVREFGYGLVKNALTPEEVEKLSSALKQQAAGETKAGVSSTDGGPNAPNQRIWTLINKGQEFVDLLEHPLIEEIVPEILGEQAIINSYTANIARPGNVPMQLHTDQVAIQPPIRDIPFGLNIMWFLTDVTKENGGTRVFPGSHIGPIAPDDIFDLEGSVAAEGPAGTALVFESRIWHATGPNRETSGERPVIMAFFFRSFLRQQENNFLSIRKEVEENLSDKVKALLGYRTTGALGGVEGEVREGIFVKKVANPIGPFRDA</sequence>
<dbReference type="OrthoDB" id="445007at2759"/>
<protein>
    <recommendedName>
        <fullName evidence="3">Dioxygenase</fullName>
    </recommendedName>
</protein>
<dbReference type="EMBL" id="CAJVRL010000080">
    <property type="protein sequence ID" value="CAG8957508.1"/>
    <property type="molecule type" value="Genomic_DNA"/>
</dbReference>
<comment type="caution">
    <text evidence="1">The sequence shown here is derived from an EMBL/GenBank/DDBJ whole genome shotgun (WGS) entry which is preliminary data.</text>
</comment>
<dbReference type="AlphaFoldDB" id="A0A9N9L3J5"/>
<evidence type="ECO:0000313" key="2">
    <source>
        <dbReference type="Proteomes" id="UP000696280"/>
    </source>
</evidence>
<dbReference type="PANTHER" id="PTHR37563">
    <property type="entry name" value="PHYTANOYL-COA DIOXYGENASE FAMILY PROTEIN (AFU_ORTHOLOGUE AFUA_2G03330)"/>
    <property type="match status" value="1"/>
</dbReference>
<keyword evidence="2" id="KW-1185">Reference proteome</keyword>
<accession>A0A9N9L3J5</accession>
<name>A0A9N9L3J5_9HELO</name>
<dbReference type="Proteomes" id="UP000696280">
    <property type="component" value="Unassembled WGS sequence"/>
</dbReference>
<organism evidence="1 2">
    <name type="scientific">Hymenoscyphus fraxineus</name>
    <dbReference type="NCBI Taxonomy" id="746836"/>
    <lineage>
        <taxon>Eukaryota</taxon>
        <taxon>Fungi</taxon>
        <taxon>Dikarya</taxon>
        <taxon>Ascomycota</taxon>
        <taxon>Pezizomycotina</taxon>
        <taxon>Leotiomycetes</taxon>
        <taxon>Helotiales</taxon>
        <taxon>Helotiaceae</taxon>
        <taxon>Hymenoscyphus</taxon>
    </lineage>
</organism>
<evidence type="ECO:0000313" key="1">
    <source>
        <dbReference type="EMBL" id="CAG8957508.1"/>
    </source>
</evidence>
<dbReference type="InterPro" id="IPR051961">
    <property type="entry name" value="Fungal_Metabolite_Diox"/>
</dbReference>
<dbReference type="Gene3D" id="2.60.120.620">
    <property type="entry name" value="q2cbj1_9rhob like domain"/>
    <property type="match status" value="1"/>
</dbReference>
<evidence type="ECO:0008006" key="3">
    <source>
        <dbReference type="Google" id="ProtNLM"/>
    </source>
</evidence>
<proteinExistence type="predicted"/>
<dbReference type="SUPFAM" id="SSF51197">
    <property type="entry name" value="Clavaminate synthase-like"/>
    <property type="match status" value="1"/>
</dbReference>
<dbReference type="InterPro" id="IPR008775">
    <property type="entry name" value="Phytyl_CoA_dOase-like"/>
</dbReference>
<dbReference type="PANTHER" id="PTHR37563:SF2">
    <property type="entry name" value="PHYTANOYL-COA DIOXYGENASE FAMILY PROTEIN (AFU_ORTHOLOGUE AFUA_2G03330)"/>
    <property type="match status" value="1"/>
</dbReference>
<gene>
    <name evidence="1" type="ORF">HYFRA_00010374</name>
</gene>
<reference evidence="1" key="1">
    <citation type="submission" date="2021-07" db="EMBL/GenBank/DDBJ databases">
        <authorList>
            <person name="Durling M."/>
        </authorList>
    </citation>
    <scope>NUCLEOTIDE SEQUENCE</scope>
</reference>